<organism evidence="1 2">
    <name type="scientific">Comamonas aquatica</name>
    <dbReference type="NCBI Taxonomy" id="225991"/>
    <lineage>
        <taxon>Bacteria</taxon>
        <taxon>Pseudomonadati</taxon>
        <taxon>Pseudomonadota</taxon>
        <taxon>Betaproteobacteria</taxon>
        <taxon>Burkholderiales</taxon>
        <taxon>Comamonadaceae</taxon>
        <taxon>Comamonas</taxon>
    </lineage>
</organism>
<dbReference type="Pfam" id="PF24175">
    <property type="entry name" value="SU10_adaptor"/>
    <property type="match status" value="1"/>
</dbReference>
<dbReference type="RefSeq" id="WP_279860138.1">
    <property type="nucleotide sequence ID" value="NZ_JAODZU010000010.1"/>
</dbReference>
<dbReference type="InterPro" id="IPR056209">
    <property type="entry name" value="SU10_adaptor"/>
</dbReference>
<accession>A0AA42HSF9</accession>
<dbReference type="AlphaFoldDB" id="A0AA42HSF9"/>
<sequence>MKLKELIALYRAQSLDTDDQQPFCDDALLTQYANEAQDEACRRGQLLVRSSGELCTVAYEAGAETVAISSRIVQIKRAFAGTMPVGMMDVERMDAMHPGWQFEGHQGQPTVLVTGLATDTLYFWPKPSEAGTLRLTVQHLPVKPMRSTSCDKDSPEIRPELHPALVDWMLYRAYGRDDTDLYNDAKARLALGRFEAEFGRKASGRNEQWMRQGGGMMPGPIA</sequence>
<name>A0AA42HSF9_9BURK</name>
<dbReference type="EMBL" id="JAODZU010000010">
    <property type="protein sequence ID" value="MDH0363464.1"/>
    <property type="molecule type" value="Genomic_DNA"/>
</dbReference>
<evidence type="ECO:0000313" key="1">
    <source>
        <dbReference type="EMBL" id="MDH0363464.1"/>
    </source>
</evidence>
<dbReference type="Proteomes" id="UP001158297">
    <property type="component" value="Unassembled WGS sequence"/>
</dbReference>
<reference evidence="1" key="1">
    <citation type="submission" date="2022-09" db="EMBL/GenBank/DDBJ databases">
        <title>Intensive care unit water sources are persistently colonized with multi-drug resistant bacteria and are the site of extensive horizontal gene transfer of antibiotic resistance genes.</title>
        <authorList>
            <person name="Diorio-Toth L."/>
        </authorList>
    </citation>
    <scope>NUCLEOTIDE SEQUENCE</scope>
    <source>
        <strain evidence="1">GD04130</strain>
    </source>
</reference>
<protein>
    <submittedName>
        <fullName evidence="1">Uncharacterized protein</fullName>
    </submittedName>
</protein>
<proteinExistence type="predicted"/>
<comment type="caution">
    <text evidence="1">The sequence shown here is derived from an EMBL/GenBank/DDBJ whole genome shotgun (WGS) entry which is preliminary data.</text>
</comment>
<evidence type="ECO:0000313" key="2">
    <source>
        <dbReference type="Proteomes" id="UP001158297"/>
    </source>
</evidence>
<gene>
    <name evidence="1" type="ORF">N7330_10445</name>
</gene>